<protein>
    <submittedName>
        <fullName evidence="1">Uncharacterized protein</fullName>
    </submittedName>
</protein>
<evidence type="ECO:0000313" key="2">
    <source>
        <dbReference type="Proteomes" id="UP001370758"/>
    </source>
</evidence>
<comment type="caution">
    <text evidence="1">The sequence shown here is derived from an EMBL/GenBank/DDBJ whole genome shotgun (WGS) entry which is preliminary data.</text>
</comment>
<sequence length="67" mass="7718">MKCCAEDTATLARLSKKRGYEYLGMRKTRSSSRKWDEGRIDNAITIRFIDISDERYSVEVVAKVCPV</sequence>
<organism evidence="1 2">
    <name type="scientific">Arthrobotrys musiformis</name>
    <dbReference type="NCBI Taxonomy" id="47236"/>
    <lineage>
        <taxon>Eukaryota</taxon>
        <taxon>Fungi</taxon>
        <taxon>Dikarya</taxon>
        <taxon>Ascomycota</taxon>
        <taxon>Pezizomycotina</taxon>
        <taxon>Orbiliomycetes</taxon>
        <taxon>Orbiliales</taxon>
        <taxon>Orbiliaceae</taxon>
        <taxon>Arthrobotrys</taxon>
    </lineage>
</organism>
<accession>A0AAV9VPQ1</accession>
<dbReference type="AlphaFoldDB" id="A0AAV9VPQ1"/>
<reference evidence="1 2" key="1">
    <citation type="submission" date="2023-08" db="EMBL/GenBank/DDBJ databases">
        <authorList>
            <person name="Palmer J.M."/>
        </authorList>
    </citation>
    <scope>NUCLEOTIDE SEQUENCE [LARGE SCALE GENOMIC DNA]</scope>
    <source>
        <strain evidence="1 2">TWF481</strain>
    </source>
</reference>
<gene>
    <name evidence="1" type="ORF">TWF481_003252</name>
</gene>
<keyword evidence="2" id="KW-1185">Reference proteome</keyword>
<dbReference type="Proteomes" id="UP001370758">
    <property type="component" value="Unassembled WGS sequence"/>
</dbReference>
<evidence type="ECO:0000313" key="1">
    <source>
        <dbReference type="EMBL" id="KAK6495226.1"/>
    </source>
</evidence>
<proteinExistence type="predicted"/>
<name>A0AAV9VPQ1_9PEZI</name>
<dbReference type="EMBL" id="JAVHJL010000013">
    <property type="protein sequence ID" value="KAK6495226.1"/>
    <property type="molecule type" value="Genomic_DNA"/>
</dbReference>